<dbReference type="PANTHER" id="PTHR30061:SF50">
    <property type="entry name" value="MALTOSE_MALTODEXTRIN-BINDING PERIPLASMIC PROTEIN"/>
    <property type="match status" value="1"/>
</dbReference>
<proteinExistence type="inferred from homology"/>
<protein>
    <submittedName>
        <fullName evidence="6">ABC transporter substrate-binding protein</fullName>
    </submittedName>
</protein>
<feature type="region of interest" description="Disordered" evidence="4">
    <location>
        <begin position="420"/>
        <end position="443"/>
    </location>
</feature>
<comment type="caution">
    <text evidence="6">The sequence shown here is derived from an EMBL/GenBank/DDBJ whole genome shotgun (WGS) entry which is preliminary data.</text>
</comment>
<accession>A0A1U7IJ13</accession>
<dbReference type="EMBL" id="MRCE01000013">
    <property type="protein sequence ID" value="OKH37088.1"/>
    <property type="molecule type" value="Genomic_DNA"/>
</dbReference>
<feature type="transmembrane region" description="Helical" evidence="5">
    <location>
        <begin position="20"/>
        <end position="41"/>
    </location>
</feature>
<evidence type="ECO:0000313" key="7">
    <source>
        <dbReference type="Proteomes" id="UP000185860"/>
    </source>
</evidence>
<dbReference type="OrthoDB" id="9808332at2"/>
<keyword evidence="5" id="KW-0472">Membrane</keyword>
<reference evidence="6 7" key="1">
    <citation type="submission" date="2016-11" db="EMBL/GenBank/DDBJ databases">
        <title>Draft Genome Sequences of Nine Cyanobacterial Strains from Diverse Habitats.</title>
        <authorList>
            <person name="Zhu T."/>
            <person name="Hou S."/>
            <person name="Lu X."/>
            <person name="Hess W.R."/>
        </authorList>
    </citation>
    <scope>NUCLEOTIDE SEQUENCE [LARGE SCALE GENOMIC DNA]</scope>
    <source>
        <strain evidence="6 7">IAM M-71</strain>
    </source>
</reference>
<dbReference type="AlphaFoldDB" id="A0A1U7IJ13"/>
<keyword evidence="3" id="KW-0732">Signal</keyword>
<dbReference type="Pfam" id="PF01547">
    <property type="entry name" value="SBP_bac_1"/>
    <property type="match status" value="1"/>
</dbReference>
<dbReference type="STRING" id="454136.NIES2119_14815"/>
<sequence>MVYRQPLNRLKKFFQKLGFWRSIGFFTALFLSIILITKIAIAQQPVTLNLLMTAPDADPWRQGMIADFERKNPRIRINIIEGPNATNLIEDLYTSAFILGDSPYDLVNMDVIWTSKFAAAGWLLDLSDRITPQELAVFSPKDVEGGSYQGKLYRIPLRSDAGMLYYRKDLLDQAKLKPPETFEQLMNISKYLQRNDKAKWGYIWQGRQYEGLVAMFLEVLEGYGGFWVNPETLEVGLDRPETLKAIAFLKDTIKQGISPPGVTTYQEEETRRLFQSGQAVFLRSWPYVWPLANQKTSQINGKIGIKPMVHAPGQSSAACLGGWGLGIAKSTKHPKEAWQAIKYFSSREAQRQFILKAGYVPSRRELFTDPEIVAKYPHFPQLLEVVDRAVLRPPIAQYAQASDILQRYLSGALTGRMSPENAMQSAAEETRRLLKAGQGKKAA</sequence>
<dbReference type="InterPro" id="IPR006059">
    <property type="entry name" value="SBP"/>
</dbReference>
<dbReference type="GO" id="GO:1901982">
    <property type="term" value="F:maltose binding"/>
    <property type="evidence" value="ECO:0007669"/>
    <property type="project" value="TreeGrafter"/>
</dbReference>
<dbReference type="SUPFAM" id="SSF53850">
    <property type="entry name" value="Periplasmic binding protein-like II"/>
    <property type="match status" value="1"/>
</dbReference>
<dbReference type="PANTHER" id="PTHR30061">
    <property type="entry name" value="MALTOSE-BINDING PERIPLASMIC PROTEIN"/>
    <property type="match status" value="1"/>
</dbReference>
<evidence type="ECO:0000313" key="6">
    <source>
        <dbReference type="EMBL" id="OKH37088.1"/>
    </source>
</evidence>
<keyword evidence="5" id="KW-0812">Transmembrane</keyword>
<gene>
    <name evidence="6" type="ORF">NIES2119_14815</name>
</gene>
<dbReference type="Proteomes" id="UP000185860">
    <property type="component" value="Unassembled WGS sequence"/>
</dbReference>
<evidence type="ECO:0000256" key="4">
    <source>
        <dbReference type="SAM" id="MobiDB-lite"/>
    </source>
</evidence>
<organism evidence="6 7">
    <name type="scientific">[Phormidium ambiguum] IAM M-71</name>
    <dbReference type="NCBI Taxonomy" id="454136"/>
    <lineage>
        <taxon>Bacteria</taxon>
        <taxon>Bacillati</taxon>
        <taxon>Cyanobacteriota</taxon>
        <taxon>Cyanophyceae</taxon>
        <taxon>Oscillatoriophycideae</taxon>
        <taxon>Aerosakkonematales</taxon>
        <taxon>Aerosakkonemataceae</taxon>
        <taxon>Floridanema</taxon>
    </lineage>
</organism>
<evidence type="ECO:0000256" key="5">
    <source>
        <dbReference type="SAM" id="Phobius"/>
    </source>
</evidence>
<evidence type="ECO:0000256" key="1">
    <source>
        <dbReference type="ARBA" id="ARBA00008520"/>
    </source>
</evidence>
<name>A0A1U7IJ13_9CYAN</name>
<dbReference type="CDD" id="cd14750">
    <property type="entry name" value="PBP2_TMBP"/>
    <property type="match status" value="1"/>
</dbReference>
<keyword evidence="2" id="KW-0813">Transport</keyword>
<evidence type="ECO:0000256" key="3">
    <source>
        <dbReference type="ARBA" id="ARBA00022729"/>
    </source>
</evidence>
<dbReference type="GO" id="GO:0015768">
    <property type="term" value="P:maltose transport"/>
    <property type="evidence" value="ECO:0007669"/>
    <property type="project" value="TreeGrafter"/>
</dbReference>
<dbReference type="Gene3D" id="3.40.190.10">
    <property type="entry name" value="Periplasmic binding protein-like II"/>
    <property type="match status" value="2"/>
</dbReference>
<keyword evidence="5" id="KW-1133">Transmembrane helix</keyword>
<dbReference type="GO" id="GO:0055052">
    <property type="term" value="C:ATP-binding cassette (ABC) transporter complex, substrate-binding subunit-containing"/>
    <property type="evidence" value="ECO:0007669"/>
    <property type="project" value="TreeGrafter"/>
</dbReference>
<comment type="similarity">
    <text evidence="1">Belongs to the bacterial solute-binding protein 1 family.</text>
</comment>
<dbReference type="GO" id="GO:0042956">
    <property type="term" value="P:maltodextrin transmembrane transport"/>
    <property type="evidence" value="ECO:0007669"/>
    <property type="project" value="TreeGrafter"/>
</dbReference>
<evidence type="ECO:0000256" key="2">
    <source>
        <dbReference type="ARBA" id="ARBA00022448"/>
    </source>
</evidence>
<dbReference type="RefSeq" id="WP_073594267.1">
    <property type="nucleotide sequence ID" value="NZ_MRCE01000013.1"/>
</dbReference>